<proteinExistence type="predicted"/>
<dbReference type="PROSITE" id="PS51823">
    <property type="entry name" value="CLU"/>
    <property type="match status" value="1"/>
</dbReference>
<dbReference type="PANTHER" id="PTHR12601:SF17">
    <property type="entry name" value="PROTEIN REDUCED CHLOROPLAST COVERAGE 1"/>
    <property type="match status" value="1"/>
</dbReference>
<keyword evidence="5 7" id="KW-0802">TPR repeat</keyword>
<feature type="region of interest" description="Disordered" evidence="8">
    <location>
        <begin position="1152"/>
        <end position="1197"/>
    </location>
</feature>
<feature type="domain" description="Clu" evidence="9">
    <location>
        <begin position="290"/>
        <end position="566"/>
    </location>
</feature>
<comment type="caution">
    <text evidence="10">The sequence shown here is derived from an EMBL/GenBank/DDBJ whole genome shotgun (WGS) entry which is preliminary data.</text>
</comment>
<keyword evidence="3" id="KW-0963">Cytoplasm</keyword>
<evidence type="ECO:0000256" key="8">
    <source>
        <dbReference type="SAM" id="MobiDB-lite"/>
    </source>
</evidence>
<dbReference type="SUPFAM" id="SSF48452">
    <property type="entry name" value="TPR-like"/>
    <property type="match status" value="2"/>
</dbReference>
<dbReference type="InterPro" id="IPR025697">
    <property type="entry name" value="CLU_dom"/>
</dbReference>
<feature type="region of interest" description="Disordered" evidence="8">
    <location>
        <begin position="1230"/>
        <end position="1255"/>
    </location>
</feature>
<organism evidence="10 11">
    <name type="scientific">Rhododendron simsii</name>
    <name type="common">Sims's rhododendron</name>
    <dbReference type="NCBI Taxonomy" id="118357"/>
    <lineage>
        <taxon>Eukaryota</taxon>
        <taxon>Viridiplantae</taxon>
        <taxon>Streptophyta</taxon>
        <taxon>Embryophyta</taxon>
        <taxon>Tracheophyta</taxon>
        <taxon>Spermatophyta</taxon>
        <taxon>Magnoliopsida</taxon>
        <taxon>eudicotyledons</taxon>
        <taxon>Gunneridae</taxon>
        <taxon>Pentapetalae</taxon>
        <taxon>asterids</taxon>
        <taxon>Ericales</taxon>
        <taxon>Ericaceae</taxon>
        <taxon>Ericoideae</taxon>
        <taxon>Rhodoreae</taxon>
        <taxon>Rhododendron</taxon>
    </lineage>
</organism>
<dbReference type="InterPro" id="IPR023231">
    <property type="entry name" value="GSKIP_dom_sf"/>
</dbReference>
<dbReference type="GO" id="GO:0019750">
    <property type="term" value="P:chloroplast localization"/>
    <property type="evidence" value="ECO:0007669"/>
    <property type="project" value="UniProtKB-ARBA"/>
</dbReference>
<feature type="compositionally biased region" description="Basic and acidic residues" evidence="8">
    <location>
        <begin position="557"/>
        <end position="578"/>
    </location>
</feature>
<evidence type="ECO:0000256" key="4">
    <source>
        <dbReference type="ARBA" id="ARBA00022737"/>
    </source>
</evidence>
<feature type="repeat" description="TPR" evidence="7">
    <location>
        <begin position="906"/>
        <end position="939"/>
    </location>
</feature>
<evidence type="ECO:0000256" key="3">
    <source>
        <dbReference type="ARBA" id="ARBA00022490"/>
    </source>
</evidence>
<dbReference type="GO" id="GO:0005634">
    <property type="term" value="C:nucleus"/>
    <property type="evidence" value="ECO:0007669"/>
    <property type="project" value="UniProtKB-SubCell"/>
</dbReference>
<evidence type="ECO:0000313" key="11">
    <source>
        <dbReference type="Proteomes" id="UP000626092"/>
    </source>
</evidence>
<evidence type="ECO:0000259" key="9">
    <source>
        <dbReference type="PROSITE" id="PS51823"/>
    </source>
</evidence>
<dbReference type="PANTHER" id="PTHR12601">
    <property type="entry name" value="EUKARYOTIC TRANSLATION INITIATION FACTOR 3 SUBUNIT EIF-3"/>
    <property type="match status" value="1"/>
</dbReference>
<evidence type="ECO:0000313" key="10">
    <source>
        <dbReference type="EMBL" id="KAF7138515.1"/>
    </source>
</evidence>
<dbReference type="Gene3D" id="1.25.40.10">
    <property type="entry name" value="Tetratricopeptide repeat domain"/>
    <property type="match status" value="1"/>
</dbReference>
<dbReference type="InterPro" id="IPR011990">
    <property type="entry name" value="TPR-like_helical_dom_sf"/>
</dbReference>
<evidence type="ECO:0000256" key="5">
    <source>
        <dbReference type="ARBA" id="ARBA00022803"/>
    </source>
</evidence>
<dbReference type="SMART" id="SM00028">
    <property type="entry name" value="TPR"/>
    <property type="match status" value="3"/>
</dbReference>
<dbReference type="InterPro" id="IPR027523">
    <property type="entry name" value="CLU_prot"/>
</dbReference>
<dbReference type="FunFam" id="1.25.40.10:FF:000024">
    <property type="entry name" value="Tetratricopeptide repeat (TPR)-like superfamily protein"/>
    <property type="match status" value="1"/>
</dbReference>
<evidence type="ECO:0000256" key="6">
    <source>
        <dbReference type="ARBA" id="ARBA00023242"/>
    </source>
</evidence>
<dbReference type="SUPFAM" id="SSF103107">
    <property type="entry name" value="Hypothetical protein c14orf129, hspc210"/>
    <property type="match status" value="1"/>
</dbReference>
<evidence type="ECO:0000256" key="1">
    <source>
        <dbReference type="ARBA" id="ARBA00004123"/>
    </source>
</evidence>
<dbReference type="Pfam" id="PF12807">
    <property type="entry name" value="eIF3_p135"/>
    <property type="match status" value="1"/>
</dbReference>
<dbReference type="GO" id="GO:0003729">
    <property type="term" value="F:mRNA binding"/>
    <property type="evidence" value="ECO:0007669"/>
    <property type="project" value="UniProtKB-ARBA"/>
</dbReference>
<keyword evidence="11" id="KW-1185">Reference proteome</keyword>
<comment type="subcellular location">
    <subcellularLocation>
        <location evidence="2">Cytoplasm</location>
        <location evidence="2">Cytosol</location>
    </subcellularLocation>
    <subcellularLocation>
        <location evidence="1">Nucleus</location>
    </subcellularLocation>
</comment>
<feature type="compositionally biased region" description="Polar residues" evidence="8">
    <location>
        <begin position="596"/>
        <end position="609"/>
    </location>
</feature>
<feature type="compositionally biased region" description="Basic and acidic residues" evidence="8">
    <location>
        <begin position="1157"/>
        <end position="1182"/>
    </location>
</feature>
<dbReference type="PROSITE" id="PS50005">
    <property type="entry name" value="TPR"/>
    <property type="match status" value="1"/>
</dbReference>
<keyword evidence="6" id="KW-0539">Nucleus</keyword>
<dbReference type="InterPro" id="IPR033646">
    <property type="entry name" value="CLU-central"/>
</dbReference>
<evidence type="ECO:0000256" key="2">
    <source>
        <dbReference type="ARBA" id="ARBA00004514"/>
    </source>
</evidence>
<dbReference type="Proteomes" id="UP000626092">
    <property type="component" value="Unassembled WGS sequence"/>
</dbReference>
<keyword evidence="4" id="KW-0677">Repeat</keyword>
<dbReference type="CDD" id="cd15466">
    <property type="entry name" value="CLU-central"/>
    <property type="match status" value="1"/>
</dbReference>
<evidence type="ECO:0000256" key="7">
    <source>
        <dbReference type="PROSITE-ProRule" id="PRU00339"/>
    </source>
</evidence>
<dbReference type="GO" id="GO:0005829">
    <property type="term" value="C:cytosol"/>
    <property type="evidence" value="ECO:0007669"/>
    <property type="project" value="UniProtKB-SubCell"/>
</dbReference>
<feature type="region of interest" description="Disordered" evidence="8">
    <location>
        <begin position="557"/>
        <end position="609"/>
    </location>
</feature>
<dbReference type="Pfam" id="PF13424">
    <property type="entry name" value="TPR_12"/>
    <property type="match status" value="2"/>
</dbReference>
<protein>
    <recommendedName>
        <fullName evidence="9">Clu domain-containing protein</fullName>
    </recommendedName>
</protein>
<dbReference type="OrthoDB" id="1414216at2759"/>
<dbReference type="EMBL" id="WJXA01000007">
    <property type="protein sequence ID" value="KAF7138515.1"/>
    <property type="molecule type" value="Genomic_DNA"/>
</dbReference>
<reference evidence="10" key="1">
    <citation type="submission" date="2019-11" db="EMBL/GenBank/DDBJ databases">
        <authorList>
            <person name="Liu Y."/>
            <person name="Hou J."/>
            <person name="Li T.-Q."/>
            <person name="Guan C.-H."/>
            <person name="Wu X."/>
            <person name="Wu H.-Z."/>
            <person name="Ling F."/>
            <person name="Zhang R."/>
            <person name="Shi X.-G."/>
            <person name="Ren J.-P."/>
            <person name="Chen E.-F."/>
            <person name="Sun J.-M."/>
        </authorList>
    </citation>
    <scope>NUCLEOTIDE SEQUENCE</scope>
    <source>
        <strain evidence="10">Adult_tree_wgs_1</strain>
        <tissue evidence="10">Leaves</tissue>
    </source>
</reference>
<name>A0A834LJC0_RHOSS</name>
<dbReference type="InterPro" id="IPR019734">
    <property type="entry name" value="TPR_rpt"/>
</dbReference>
<accession>A0A834LJC0</accession>
<sequence length="1959" mass="215187">MAPKNGRGKTKGDKKKKEEKVLPVVLDVTVNLPDETHVVLKIRGLQLKDTVDVAALKPCLLTLVEEDYDEESATAHVRRVLDIVACTTSFGPSAIKDSKAESCKNARGAQDIKTGKKSGKSAANNKQSSSPPQSPSPQASKDAPVEGEGEISNSCPRLVGGIVVLKMRITYWDLIFAVIRRSTREHDDEILADDHLFSLEVKLCNGKLVFVEACRKGFCSVGKQRILCHSLVDLLRQLSRAFDNAYDDLMKAFSERNKFGNLPYGFRANTWLIPPVAAQSPSIFPPLPVEDEAWGGNGGGLGRDGKSDLLPWANEFLSLSSMPCKTAEERQIRDRKVFLLHSLFVDVAIFRAISAVRHVMGKSELTHPSLNSEIIYSERVGDLSISVMKDSTSASCKVDTKIDGIQAIGSDRKNLVERNLLKGVTADENTAAQDIATLGVINVRYGGYIAVVKVEGRGDIQMDHPLDSSELLDQPEGGANALNINSLRLLLHKKVDSEHIKAVPCSDTLEREELNSSRASVERLLEKSLAKLQEEELEGDIFVRWELGACWIQHLQDQKNTEKDKKPSSEKPKKEMKVEGLGTPLKSLKNSKKNSDGSNMKLQSENSTSDAVVVNGEAENAVSPSLQAQLETTANENELVLKRLLSDPAFTRLKESETGLHRKSVQELMDLSQRYYNEVALPKLVADFGSLELSPVDGRTLTDFMHTRGLRMRSLGQVVKLSEKLSHVQSLCIHEMIVRAFKHVLQAVIAAAISAQEKALSIAAALNLMLGVPENEQSNQSCNVHSLVWKWLEVFVKKRYEWDLSSLNYKDVRKFAILRGLCHKVGIELVPRDYDMNSPEPFRKVDIVSLVPVHKQAACSSADGRQLLESSKTALDKGKLEDAVSYGAKALAKLVAVCGPYHRMTAGAYSLLAVVLYHTGDFNQATIYQQKALDINERELGLDHPDTMKSYGDLAVFYYRLQHTELALKYVKRALYLLHLTCGPSHPNTAATYINVAMMEEGLGNVHIALRYLHKALKCNQRLLGPDHIQTAASYHAIAIALSLMEAYPLSVQHEQTTLQILRAKLGPDDLRTQDAAAWLEYFESKAFEQQEAARNGTRKPDASIASKGHLSVSDLLDYINPNHDVKGKDAVAIKRKAYLVKEKSFQNFGIASSEVPPKDASKDAEDGKTIPEPEFDAKMNDETTSPPVESSDPVDEETIDKLPVEFEHPVEEETATEKPIVAIDILSEPQGEGEDGWQSVQRPRSAGSYGRRLRQRRATVTKVYGYQKKDVGPESNNARPKSIYQNTKYYLLKKRTVSPGSYADYHPMKGPSPTTKFGRRIVKAVTYRVKSVSSSPKDADAPEVSMKEGEALRSPLELCSVSSPNEIGHRLQRSSIVSLGKSPSYKEVAVAPPGTIPMLQVREAQNDVSDNKELGVEKQGLDMDGLKGNTEVLIEPKSITDEKFENSVRNPVDESSDGVEVVNENGENVATVTEADNADNITGGKCENHVLNSKDGSSGRIVVVEKNEETKSSNAMLDKDSEIVCGNVEVVNSSCLEVNQVEVVEMKEETKSNKVQLDEDSENASTRTEVVYSSYVEVDQVVQKSIETNEVLNSVDAPRVELCDNDASSVTSKSDKILVSTLEGVEDLKERSSVSFSGDALESPNKKLSASAAPFNPSQAIARTAPVALNITLPSGPGAVGPWPLNMTFHPGSPTVLATVNPMCSSPHHPYPSPPPTTPNMIHSLPFLYPTYTQAQAVTTTTFPMSSGGSFHPSHFAWQRNMNPHEYMPSPVWPGFHRVEFSVAPTVVEPFADPILGPKEPIDTSESLTLAPNLPVDITDGAEIKKELDLPASEVVENVNEVAGIKSANEKEDNDLNPCFVSHGNQVNPVSSLSGNSGSSCYNQVARSPWQVDSEKTINILIRGKRNRKQTLRMPISLLKRPYSSQPFKVVHSRVVRENEALKFTSFSSNGSGTATAE</sequence>
<feature type="region of interest" description="Disordered" evidence="8">
    <location>
        <begin position="98"/>
        <end position="149"/>
    </location>
</feature>
<gene>
    <name evidence="10" type="ORF">RHSIM_Rhsim07G0004400</name>
</gene>